<dbReference type="Gene3D" id="3.30.160.60">
    <property type="entry name" value="Classic Zinc Finger"/>
    <property type="match status" value="4"/>
</dbReference>
<reference evidence="10 11" key="1">
    <citation type="submission" date="2019-08" db="EMBL/GenBank/DDBJ databases">
        <title>The genome of the soybean aphid Biotype 1, its phylome, world population structure and adaptation to the North American continent.</title>
        <authorList>
            <person name="Giordano R."/>
            <person name="Donthu R.K."/>
            <person name="Hernandez A.G."/>
            <person name="Wright C.L."/>
            <person name="Zimin A.V."/>
        </authorList>
    </citation>
    <scope>NUCLEOTIDE SEQUENCE [LARGE SCALE GENOMIC DNA]</scope>
    <source>
        <tissue evidence="10">Whole aphids</tissue>
    </source>
</reference>
<evidence type="ECO:0000256" key="8">
    <source>
        <dbReference type="SAM" id="MobiDB-lite"/>
    </source>
</evidence>
<comment type="caution">
    <text evidence="10">The sequence shown here is derived from an EMBL/GenBank/DDBJ whole genome shotgun (WGS) entry which is preliminary data.</text>
</comment>
<dbReference type="FunFam" id="3.30.160.60:FF:000446">
    <property type="entry name" value="Zinc finger protein"/>
    <property type="match status" value="2"/>
</dbReference>
<dbReference type="PROSITE" id="PS00028">
    <property type="entry name" value="ZINC_FINGER_C2H2_1"/>
    <property type="match status" value="4"/>
</dbReference>
<proteinExistence type="predicted"/>
<gene>
    <name evidence="10" type="ORF">AGLY_014582</name>
</gene>
<dbReference type="Proteomes" id="UP000475862">
    <property type="component" value="Unassembled WGS sequence"/>
</dbReference>
<dbReference type="OrthoDB" id="6606092at2759"/>
<evidence type="ECO:0000256" key="3">
    <source>
        <dbReference type="ARBA" id="ARBA00022737"/>
    </source>
</evidence>
<evidence type="ECO:0000256" key="4">
    <source>
        <dbReference type="ARBA" id="ARBA00022771"/>
    </source>
</evidence>
<evidence type="ECO:0000256" key="5">
    <source>
        <dbReference type="ARBA" id="ARBA00022833"/>
    </source>
</evidence>
<evidence type="ECO:0000313" key="11">
    <source>
        <dbReference type="Proteomes" id="UP000475862"/>
    </source>
</evidence>
<organism evidence="10 11">
    <name type="scientific">Aphis glycines</name>
    <name type="common">Soybean aphid</name>
    <dbReference type="NCBI Taxonomy" id="307491"/>
    <lineage>
        <taxon>Eukaryota</taxon>
        <taxon>Metazoa</taxon>
        <taxon>Ecdysozoa</taxon>
        <taxon>Arthropoda</taxon>
        <taxon>Hexapoda</taxon>
        <taxon>Insecta</taxon>
        <taxon>Pterygota</taxon>
        <taxon>Neoptera</taxon>
        <taxon>Paraneoptera</taxon>
        <taxon>Hemiptera</taxon>
        <taxon>Sternorrhyncha</taxon>
        <taxon>Aphidomorpha</taxon>
        <taxon>Aphidoidea</taxon>
        <taxon>Aphididae</taxon>
        <taxon>Aphidini</taxon>
        <taxon>Aphis</taxon>
        <taxon>Aphis</taxon>
    </lineage>
</organism>
<dbReference type="InterPro" id="IPR036236">
    <property type="entry name" value="Znf_C2H2_sf"/>
</dbReference>
<keyword evidence="5" id="KW-0862">Zinc</keyword>
<evidence type="ECO:0000256" key="1">
    <source>
        <dbReference type="ARBA" id="ARBA00004123"/>
    </source>
</evidence>
<dbReference type="GO" id="GO:0008270">
    <property type="term" value="F:zinc ion binding"/>
    <property type="evidence" value="ECO:0007669"/>
    <property type="project" value="UniProtKB-KW"/>
</dbReference>
<dbReference type="Pfam" id="PF00096">
    <property type="entry name" value="zf-C2H2"/>
    <property type="match status" value="3"/>
</dbReference>
<accession>A0A6G0T204</accession>
<evidence type="ECO:0000256" key="6">
    <source>
        <dbReference type="ARBA" id="ARBA00023242"/>
    </source>
</evidence>
<comment type="subcellular location">
    <subcellularLocation>
        <location evidence="1">Nucleus</location>
    </subcellularLocation>
</comment>
<evidence type="ECO:0000313" key="10">
    <source>
        <dbReference type="EMBL" id="KAE9524532.1"/>
    </source>
</evidence>
<feature type="domain" description="C2H2-type" evidence="9">
    <location>
        <begin position="160"/>
        <end position="182"/>
    </location>
</feature>
<dbReference type="GO" id="GO:0000981">
    <property type="term" value="F:DNA-binding transcription factor activity, RNA polymerase II-specific"/>
    <property type="evidence" value="ECO:0007669"/>
    <property type="project" value="TreeGrafter"/>
</dbReference>
<dbReference type="PROSITE" id="PS50157">
    <property type="entry name" value="ZINC_FINGER_C2H2_2"/>
    <property type="match status" value="4"/>
</dbReference>
<keyword evidence="3" id="KW-0677">Repeat</keyword>
<feature type="domain" description="C2H2-type" evidence="9">
    <location>
        <begin position="103"/>
        <end position="131"/>
    </location>
</feature>
<keyword evidence="4 7" id="KW-0863">Zinc-finger</keyword>
<evidence type="ECO:0000256" key="7">
    <source>
        <dbReference type="PROSITE-ProRule" id="PRU00042"/>
    </source>
</evidence>
<dbReference type="PANTHER" id="PTHR24394">
    <property type="entry name" value="ZINC FINGER PROTEIN"/>
    <property type="match status" value="1"/>
</dbReference>
<feature type="domain" description="C2H2-type" evidence="9">
    <location>
        <begin position="132"/>
        <end position="159"/>
    </location>
</feature>
<evidence type="ECO:0000256" key="2">
    <source>
        <dbReference type="ARBA" id="ARBA00022723"/>
    </source>
</evidence>
<dbReference type="GO" id="GO:0005634">
    <property type="term" value="C:nucleus"/>
    <property type="evidence" value="ECO:0007669"/>
    <property type="project" value="UniProtKB-SubCell"/>
</dbReference>
<dbReference type="FunFam" id="3.30.160.60:FF:000328">
    <property type="entry name" value="Zinc finger protein 1079"/>
    <property type="match status" value="1"/>
</dbReference>
<dbReference type="PANTHER" id="PTHR24394:SF29">
    <property type="entry name" value="MYONEURIN"/>
    <property type="match status" value="1"/>
</dbReference>
<sequence length="204" mass="23696">MKKFKQLPRQIKMSNDQAQQPESQRLQRPVQPPERRRLVTREGSLECAEDFECDKCARMFPTKRFMAQHLATDKRKCQMCCKRFRHVSNLVNHVRVHTGEKPYTCAVCRRSFAQVGNLRTHVRGVHSGHTPFVCDICGRQFTQMGNLATHKRVHDVDKPYACDECRMSYCQQYQLVRHQKKHRVSASCGPLPPVPVLPASPQRQ</sequence>
<keyword evidence="2" id="KW-0479">Metal-binding</keyword>
<dbReference type="SUPFAM" id="SSF57667">
    <property type="entry name" value="beta-beta-alpha zinc fingers"/>
    <property type="match status" value="2"/>
</dbReference>
<keyword evidence="11" id="KW-1185">Reference proteome</keyword>
<evidence type="ECO:0000259" key="9">
    <source>
        <dbReference type="PROSITE" id="PS50157"/>
    </source>
</evidence>
<feature type="compositionally biased region" description="Polar residues" evidence="8">
    <location>
        <begin position="12"/>
        <end position="26"/>
    </location>
</feature>
<feature type="region of interest" description="Disordered" evidence="8">
    <location>
        <begin position="1"/>
        <end position="37"/>
    </location>
</feature>
<keyword evidence="6" id="KW-0539">Nucleus</keyword>
<dbReference type="SMART" id="SM00355">
    <property type="entry name" value="ZnF_C2H2"/>
    <property type="match status" value="5"/>
</dbReference>
<name>A0A6G0T204_APHGL</name>
<dbReference type="EMBL" id="VYZN01000065">
    <property type="protein sequence ID" value="KAE9524532.1"/>
    <property type="molecule type" value="Genomic_DNA"/>
</dbReference>
<feature type="domain" description="C2H2-type" evidence="9">
    <location>
        <begin position="75"/>
        <end position="102"/>
    </location>
</feature>
<dbReference type="InterPro" id="IPR013087">
    <property type="entry name" value="Znf_C2H2_type"/>
</dbReference>
<protein>
    <recommendedName>
        <fullName evidence="9">C2H2-type domain-containing protein</fullName>
    </recommendedName>
</protein>
<dbReference type="AlphaFoldDB" id="A0A6G0T204"/>